<evidence type="ECO:0000256" key="2">
    <source>
        <dbReference type="ARBA" id="ARBA00022679"/>
    </source>
</evidence>
<dbReference type="GO" id="GO:0005829">
    <property type="term" value="C:cytosol"/>
    <property type="evidence" value="ECO:0007669"/>
    <property type="project" value="TreeGrafter"/>
</dbReference>
<evidence type="ECO:0000256" key="1">
    <source>
        <dbReference type="ARBA" id="ARBA00022676"/>
    </source>
</evidence>
<accession>I4EMZ8</accession>
<dbReference type="Proteomes" id="UP000004221">
    <property type="component" value="Unassembled WGS sequence"/>
</dbReference>
<dbReference type="InterPro" id="IPR002201">
    <property type="entry name" value="Glyco_trans_9"/>
</dbReference>
<reference evidence="3 4" key="1">
    <citation type="journal article" date="2012" name="ISME J.">
        <title>Nitrification expanded: discovery, physiology and genomics of a nitrite-oxidizing bacterium from the phylum Chloroflexi.</title>
        <authorList>
            <person name="Sorokin D.Y."/>
            <person name="Lucker S."/>
            <person name="Vejmelkova D."/>
            <person name="Kostrikina N.A."/>
            <person name="Kleerebezem R."/>
            <person name="Rijpstra W.I."/>
            <person name="Damste J.S."/>
            <person name="Le Paslier D."/>
            <person name="Muyzer G."/>
            <person name="Wagner M."/>
            <person name="van Loosdrecht M.C."/>
            <person name="Daims H."/>
        </authorList>
    </citation>
    <scope>NUCLEOTIDE SEQUENCE [LARGE SCALE GENOMIC DNA]</scope>
    <source>
        <strain evidence="4">none</strain>
    </source>
</reference>
<name>I4EMZ8_9BACT</name>
<organism evidence="3 4">
    <name type="scientific">Nitrolancea hollandica Lb</name>
    <dbReference type="NCBI Taxonomy" id="1129897"/>
    <lineage>
        <taxon>Bacteria</taxon>
        <taxon>Pseudomonadati</taxon>
        <taxon>Thermomicrobiota</taxon>
        <taxon>Thermomicrobia</taxon>
        <taxon>Sphaerobacterales</taxon>
        <taxon>Sphaerobacterineae</taxon>
        <taxon>Sphaerobacteraceae</taxon>
        <taxon>Nitrolancea</taxon>
    </lineage>
</organism>
<protein>
    <submittedName>
        <fullName evidence="3">Glycosyl transferase family 9</fullName>
    </submittedName>
</protein>
<dbReference type="Gene3D" id="3.40.50.2000">
    <property type="entry name" value="Glycogen Phosphorylase B"/>
    <property type="match status" value="2"/>
</dbReference>
<dbReference type="GO" id="GO:0008713">
    <property type="term" value="F:ADP-heptose-lipopolysaccharide heptosyltransferase activity"/>
    <property type="evidence" value="ECO:0007669"/>
    <property type="project" value="TreeGrafter"/>
</dbReference>
<sequence>MLPQPGRILLVKLADLGDALLTTPAIRALHQTFPKARIDALTTPAGAAIYELVPDIDRIIRFPKELFDRPTGLIRPWRSASIVWLAARLRASRYDAVVLFHHLTTTFGTAKLRALCLATGAPVRAGLDNGRGGFLTHRANDYGFGERTEWQYYLDIAGALGAGTAETRPAVAIPDKTNTSGAKLLGDLPAGGPVIVIHPSVGWYSQARAWPVKRFAEVARRLQNEHQARIVLVGASDTSEAAAAIRAAVDAIDLTGRTSVAELAAVLRRADLVIGADSGVAHLAAAVEAPLLTIFGPSNHDAWRPYGAAVYTTGDVQIPNGRALVVRSGIACSPCIYTGFSLGRPQGCALRTCLDLVPVDEVVRVAGHILSGPRNARSATAHTGKPTAR</sequence>
<dbReference type="EMBL" id="CAGS01000668">
    <property type="protein sequence ID" value="CCF86061.1"/>
    <property type="molecule type" value="Genomic_DNA"/>
</dbReference>
<dbReference type="GO" id="GO:0009244">
    <property type="term" value="P:lipopolysaccharide core region biosynthetic process"/>
    <property type="evidence" value="ECO:0007669"/>
    <property type="project" value="TreeGrafter"/>
</dbReference>
<keyword evidence="4" id="KW-1185">Reference proteome</keyword>
<proteinExistence type="predicted"/>
<dbReference type="AlphaFoldDB" id="I4EMZ8"/>
<dbReference type="InterPro" id="IPR051199">
    <property type="entry name" value="LPS_LOS_Heptosyltrfase"/>
</dbReference>
<dbReference type="SUPFAM" id="SSF53756">
    <property type="entry name" value="UDP-Glycosyltransferase/glycogen phosphorylase"/>
    <property type="match status" value="1"/>
</dbReference>
<keyword evidence="2 3" id="KW-0808">Transferase</keyword>
<evidence type="ECO:0000313" key="4">
    <source>
        <dbReference type="Proteomes" id="UP000004221"/>
    </source>
</evidence>
<comment type="caution">
    <text evidence="3">The sequence shown here is derived from an EMBL/GenBank/DDBJ whole genome shotgun (WGS) entry which is preliminary data.</text>
</comment>
<keyword evidence="1" id="KW-0328">Glycosyltransferase</keyword>
<dbReference type="CDD" id="cd03789">
    <property type="entry name" value="GT9_LPS_heptosyltransferase"/>
    <property type="match status" value="1"/>
</dbReference>
<evidence type="ECO:0000313" key="3">
    <source>
        <dbReference type="EMBL" id="CCF86061.1"/>
    </source>
</evidence>
<dbReference type="Pfam" id="PF01075">
    <property type="entry name" value="Glyco_transf_9"/>
    <property type="match status" value="1"/>
</dbReference>
<dbReference type="PANTHER" id="PTHR30160">
    <property type="entry name" value="TETRAACYLDISACCHARIDE 4'-KINASE-RELATED"/>
    <property type="match status" value="1"/>
</dbReference>
<gene>
    <name evidence="3" type="ORF">NITHO_700004</name>
</gene>